<keyword evidence="6" id="KW-0680">Restriction system</keyword>
<dbReference type="EC" id="2.1.1.72" evidence="2"/>
<dbReference type="PROSITE" id="PS00092">
    <property type="entry name" value="N6_MTASE"/>
    <property type="match status" value="1"/>
</dbReference>
<evidence type="ECO:0000256" key="7">
    <source>
        <dbReference type="ARBA" id="ARBA00047942"/>
    </source>
</evidence>
<protein>
    <recommendedName>
        <fullName evidence="2">site-specific DNA-methyltransferase (adenine-specific)</fullName>
        <ecNumber evidence="2">2.1.1.72</ecNumber>
    </recommendedName>
</protein>
<dbReference type="Gene3D" id="3.40.50.150">
    <property type="entry name" value="Vaccinia Virus protein VP39"/>
    <property type="match status" value="1"/>
</dbReference>
<dbReference type="EMBL" id="JAHESD010000100">
    <property type="protein sequence ID" value="MBT1706330.1"/>
    <property type="molecule type" value="Genomic_DNA"/>
</dbReference>
<keyword evidence="3" id="KW-0489">Methyltransferase</keyword>
<dbReference type="PANTHER" id="PTHR42933:SF4">
    <property type="entry name" value="TYPE I RESTRICTION ENZYME ECOKI METHYLASE SUBUNIT"/>
    <property type="match status" value="1"/>
</dbReference>
<organism evidence="9 10">
    <name type="scientific">Chryseosolibacter indicus</name>
    <dbReference type="NCBI Taxonomy" id="2782351"/>
    <lineage>
        <taxon>Bacteria</taxon>
        <taxon>Pseudomonadati</taxon>
        <taxon>Bacteroidota</taxon>
        <taxon>Cytophagia</taxon>
        <taxon>Cytophagales</taxon>
        <taxon>Chryseotaleaceae</taxon>
        <taxon>Chryseosolibacter</taxon>
    </lineage>
</organism>
<dbReference type="InterPro" id="IPR029063">
    <property type="entry name" value="SAM-dependent_MTases_sf"/>
</dbReference>
<dbReference type="PANTHER" id="PTHR42933">
    <property type="entry name" value="SLR6095 PROTEIN"/>
    <property type="match status" value="1"/>
</dbReference>
<sequence>MSAEEIANKLWGLCNVLRDDGVTYHQYLNELTYILFLRLSEVKNFEKDIPGEYRWRKLVDTKDNKELFDLYRDLLTNISTKAKNPAITEIYTNASTTLRKPVNLRTLITAIDAIDWFEDQERDKIATIYESLLERNASEKKSGAGQYFTPRPLINVMVDLVSPKVGERWNDPAAGTFGFMIAADQYLKEKTDNYYTIDTKQRKFQVEKAFSGCELVQDAHRLAIMNAKLHGLESEILMEDTLSEVGKKMKDYDGVLANPPFGTKKGGERPSRDDFTYPTSNKQLNFLQHIYRSLRKTKGEYPARAAVILPDNVLFEDGDGQRIRRDLMDKCNLHTILRLPTGIFYAQGVKTNVLFFERGLTDTGNTKQIWFYDMRTNMESLGKRNPLARKHFAEFVLAYTGGISVDNVKEKFDGTVNFKKREKITDTRWKKFTREEIAGKNDSLDVGLIADGNNGTNGADVEPIDLAKAAQAEVTAIMKELELVIKELS</sequence>
<evidence type="ECO:0000256" key="2">
    <source>
        <dbReference type="ARBA" id="ARBA00011900"/>
    </source>
</evidence>
<dbReference type="InterPro" id="IPR003356">
    <property type="entry name" value="DNA_methylase_A-5"/>
</dbReference>
<evidence type="ECO:0000256" key="6">
    <source>
        <dbReference type="ARBA" id="ARBA00022747"/>
    </source>
</evidence>
<dbReference type="PRINTS" id="PR00507">
    <property type="entry name" value="N12N6MTFRASE"/>
</dbReference>
<proteinExistence type="inferred from homology"/>
<evidence type="ECO:0000256" key="1">
    <source>
        <dbReference type="ARBA" id="ARBA00006594"/>
    </source>
</evidence>
<evidence type="ECO:0000256" key="3">
    <source>
        <dbReference type="ARBA" id="ARBA00022603"/>
    </source>
</evidence>
<dbReference type="InterPro" id="IPR002052">
    <property type="entry name" value="DNA_methylase_N6_adenine_CS"/>
</dbReference>
<evidence type="ECO:0000259" key="8">
    <source>
        <dbReference type="Pfam" id="PF02384"/>
    </source>
</evidence>
<evidence type="ECO:0000313" key="10">
    <source>
        <dbReference type="Proteomes" id="UP000772618"/>
    </source>
</evidence>
<comment type="catalytic activity">
    <reaction evidence="7">
        <text>a 2'-deoxyadenosine in DNA + S-adenosyl-L-methionine = an N(6)-methyl-2'-deoxyadenosine in DNA + S-adenosyl-L-homocysteine + H(+)</text>
        <dbReference type="Rhea" id="RHEA:15197"/>
        <dbReference type="Rhea" id="RHEA-COMP:12418"/>
        <dbReference type="Rhea" id="RHEA-COMP:12419"/>
        <dbReference type="ChEBI" id="CHEBI:15378"/>
        <dbReference type="ChEBI" id="CHEBI:57856"/>
        <dbReference type="ChEBI" id="CHEBI:59789"/>
        <dbReference type="ChEBI" id="CHEBI:90615"/>
        <dbReference type="ChEBI" id="CHEBI:90616"/>
        <dbReference type="EC" id="2.1.1.72"/>
    </reaction>
</comment>
<keyword evidence="10" id="KW-1185">Reference proteome</keyword>
<dbReference type="Gene3D" id="1.20.1260.30">
    <property type="match status" value="1"/>
</dbReference>
<dbReference type="Proteomes" id="UP000772618">
    <property type="component" value="Unassembled WGS sequence"/>
</dbReference>
<evidence type="ECO:0000313" key="9">
    <source>
        <dbReference type="EMBL" id="MBT1706330.1"/>
    </source>
</evidence>
<reference evidence="9 10" key="1">
    <citation type="submission" date="2021-05" db="EMBL/GenBank/DDBJ databases">
        <title>A Polyphasic approach of four new species of the genus Ohtaekwangia: Ohtaekwangia histidinii sp. nov., Ohtaekwangia cretensis sp. nov., Ohtaekwangia indiensis sp. nov., Ohtaekwangia reichenbachii sp. nov. from diverse environment.</title>
        <authorList>
            <person name="Octaviana S."/>
        </authorList>
    </citation>
    <scope>NUCLEOTIDE SEQUENCE [LARGE SCALE GENOMIC DNA]</scope>
    <source>
        <strain evidence="9 10">PWU20</strain>
    </source>
</reference>
<dbReference type="SUPFAM" id="SSF53335">
    <property type="entry name" value="S-adenosyl-L-methionine-dependent methyltransferases"/>
    <property type="match status" value="1"/>
</dbReference>
<feature type="domain" description="DNA methylase adenine-specific" evidence="8">
    <location>
        <begin position="121"/>
        <end position="410"/>
    </location>
</feature>
<comment type="similarity">
    <text evidence="1">Belongs to the N(4)/N(6)-methyltransferase family.</text>
</comment>
<comment type="caution">
    <text evidence="9">The sequence shown here is derived from an EMBL/GenBank/DDBJ whole genome shotgun (WGS) entry which is preliminary data.</text>
</comment>
<keyword evidence="4" id="KW-0808">Transferase</keyword>
<dbReference type="Pfam" id="PF02384">
    <property type="entry name" value="N6_Mtase"/>
    <property type="match status" value="1"/>
</dbReference>
<evidence type="ECO:0000256" key="5">
    <source>
        <dbReference type="ARBA" id="ARBA00022691"/>
    </source>
</evidence>
<gene>
    <name evidence="9" type="ORF">KK060_23835</name>
</gene>
<dbReference type="InterPro" id="IPR038333">
    <property type="entry name" value="T1MK-like_N_sf"/>
</dbReference>
<dbReference type="InterPro" id="IPR051537">
    <property type="entry name" value="DNA_Adenine_Mtase"/>
</dbReference>
<name>A0ABS5VY42_9BACT</name>
<keyword evidence="5" id="KW-0949">S-adenosyl-L-methionine</keyword>
<dbReference type="RefSeq" id="WP_254157563.1">
    <property type="nucleotide sequence ID" value="NZ_JAHESD010000100.1"/>
</dbReference>
<accession>A0ABS5VY42</accession>
<evidence type="ECO:0000256" key="4">
    <source>
        <dbReference type="ARBA" id="ARBA00022679"/>
    </source>
</evidence>